<accession>A0ACB9BQV0</accession>
<protein>
    <submittedName>
        <fullName evidence="1">Uncharacterized protein</fullName>
    </submittedName>
</protein>
<name>A0ACB9BQV0_CICIN</name>
<keyword evidence="2" id="KW-1185">Reference proteome</keyword>
<evidence type="ECO:0000313" key="2">
    <source>
        <dbReference type="Proteomes" id="UP001055811"/>
    </source>
</evidence>
<reference evidence="2" key="1">
    <citation type="journal article" date="2022" name="Mol. Ecol. Resour.">
        <title>The genomes of chicory, endive, great burdock and yacon provide insights into Asteraceae palaeo-polyploidization history and plant inulin production.</title>
        <authorList>
            <person name="Fan W."/>
            <person name="Wang S."/>
            <person name="Wang H."/>
            <person name="Wang A."/>
            <person name="Jiang F."/>
            <person name="Liu H."/>
            <person name="Zhao H."/>
            <person name="Xu D."/>
            <person name="Zhang Y."/>
        </authorList>
    </citation>
    <scope>NUCLEOTIDE SEQUENCE [LARGE SCALE GENOMIC DNA]</scope>
    <source>
        <strain evidence="2">cv. Punajuju</strain>
    </source>
</reference>
<dbReference type="Proteomes" id="UP001055811">
    <property type="component" value="Linkage Group LG06"/>
</dbReference>
<reference evidence="1 2" key="2">
    <citation type="journal article" date="2022" name="Mol. Ecol. Resour.">
        <title>The genomes of chicory, endive, great burdock and yacon provide insights into Asteraceae paleo-polyploidization history and plant inulin production.</title>
        <authorList>
            <person name="Fan W."/>
            <person name="Wang S."/>
            <person name="Wang H."/>
            <person name="Wang A."/>
            <person name="Jiang F."/>
            <person name="Liu H."/>
            <person name="Zhao H."/>
            <person name="Xu D."/>
            <person name="Zhang Y."/>
        </authorList>
    </citation>
    <scope>NUCLEOTIDE SEQUENCE [LARGE SCALE GENOMIC DNA]</scope>
    <source>
        <strain evidence="2">cv. Punajuju</strain>
        <tissue evidence="1">Leaves</tissue>
    </source>
</reference>
<comment type="caution">
    <text evidence="1">The sequence shown here is derived from an EMBL/GenBank/DDBJ whole genome shotgun (WGS) entry which is preliminary data.</text>
</comment>
<gene>
    <name evidence="1" type="ORF">L2E82_36180</name>
</gene>
<proteinExistence type="predicted"/>
<organism evidence="1 2">
    <name type="scientific">Cichorium intybus</name>
    <name type="common">Chicory</name>
    <dbReference type="NCBI Taxonomy" id="13427"/>
    <lineage>
        <taxon>Eukaryota</taxon>
        <taxon>Viridiplantae</taxon>
        <taxon>Streptophyta</taxon>
        <taxon>Embryophyta</taxon>
        <taxon>Tracheophyta</taxon>
        <taxon>Spermatophyta</taxon>
        <taxon>Magnoliopsida</taxon>
        <taxon>eudicotyledons</taxon>
        <taxon>Gunneridae</taxon>
        <taxon>Pentapetalae</taxon>
        <taxon>asterids</taxon>
        <taxon>campanulids</taxon>
        <taxon>Asterales</taxon>
        <taxon>Asteraceae</taxon>
        <taxon>Cichorioideae</taxon>
        <taxon>Cichorieae</taxon>
        <taxon>Cichoriinae</taxon>
        <taxon>Cichorium</taxon>
    </lineage>
</organism>
<sequence>MNNLNERKEKENADLIANNKHLTEQLEKTMQANQSLEDFVKMLTFVTILNATSKKDALQLVNQELNNKISELQNAQKSTIAKHAEECRVAEDKFLKLKSQAETLLSKKTATENLGHFDSIYQCFIFEDSRERIVCYDT</sequence>
<evidence type="ECO:0000313" key="1">
    <source>
        <dbReference type="EMBL" id="KAI3724406.1"/>
    </source>
</evidence>
<dbReference type="EMBL" id="CM042014">
    <property type="protein sequence ID" value="KAI3724406.1"/>
    <property type="molecule type" value="Genomic_DNA"/>
</dbReference>